<dbReference type="PANTHER" id="PTHR30486">
    <property type="entry name" value="TWITCHING MOTILITY PROTEIN PILT"/>
    <property type="match status" value="1"/>
</dbReference>
<dbReference type="KEGG" id="ccho:CCHOA_10865"/>
<reference evidence="4 5" key="1">
    <citation type="submission" date="2018-11" db="EMBL/GenBank/DDBJ databases">
        <authorList>
            <person name="Kleinhagauer T."/>
            <person name="Glaeser S.P."/>
            <person name="Spergser J."/>
            <person name="Ruckert C."/>
            <person name="Kaempfer P."/>
            <person name="Busse H.-J."/>
        </authorList>
    </citation>
    <scope>NUCLEOTIDE SEQUENCE [LARGE SCALE GENOMIC DNA]</scope>
    <source>
        <strain evidence="4 5">200CH</strain>
    </source>
</reference>
<dbReference type="AlphaFoldDB" id="A0A3G6J8V9"/>
<dbReference type="SUPFAM" id="SSF52540">
    <property type="entry name" value="P-loop containing nucleoside triphosphate hydrolases"/>
    <property type="match status" value="1"/>
</dbReference>
<proteinExistence type="inferred from homology"/>
<comment type="similarity">
    <text evidence="1">Belongs to the GSP E family.</text>
</comment>
<feature type="region of interest" description="Disordered" evidence="2">
    <location>
        <begin position="1"/>
        <end position="51"/>
    </location>
</feature>
<feature type="domain" description="AAA+ ATPase" evidence="3">
    <location>
        <begin position="261"/>
        <end position="400"/>
    </location>
</feature>
<organism evidence="4 5">
    <name type="scientific">Corynebacterium choanae</name>
    <dbReference type="NCBI Taxonomy" id="1862358"/>
    <lineage>
        <taxon>Bacteria</taxon>
        <taxon>Bacillati</taxon>
        <taxon>Actinomycetota</taxon>
        <taxon>Actinomycetes</taxon>
        <taxon>Mycobacteriales</taxon>
        <taxon>Corynebacteriaceae</taxon>
        <taxon>Corynebacterium</taxon>
    </lineage>
</organism>
<dbReference type="InterPro" id="IPR050921">
    <property type="entry name" value="T4SS_GSP_E_ATPase"/>
</dbReference>
<protein>
    <submittedName>
        <fullName evidence="4">Conjugal transfer protein</fullName>
    </submittedName>
</protein>
<dbReference type="InterPro" id="IPR001482">
    <property type="entry name" value="T2SS/T4SS_dom"/>
</dbReference>
<keyword evidence="5" id="KW-1185">Reference proteome</keyword>
<gene>
    <name evidence="4" type="ORF">CCHOA_10865</name>
</gene>
<sequence>MYQQHHRATQSGAIAHPKHATHHPPPDDIHKPSAPAIHHPPPPGNPAPSVAQMQPVTTAQPVNTAITAETPHRPATVTLSPATMATIHRHMAQHPHCDETTTAAIIRKVIPAISDMELLAVLRRISDDSTGLGVLEPLLALPGVTDIVVTAPDRVYIDRGNGLEHTQVTFHDDGQVRQLATRLMLSCGRRLDDAQPYADGRLNRPDGTAIRIHGLLSPPSEQHTQISVRILRQANKNLDHLVGTGTMPAHIAELCRAVVKARRAMLIVGGTGTGKTTLLSALLQEVAPTERMILIEDTPELCPHHPHVVTLVTRANNAEGAGAITMATLLQQALRMRPDRIIVGEIRGAEVVDLLAALNTGHAGGAGTVHANSLQEVPARMEALAALGGLDRQALHSQLAAAIDVVFCLVRTSKGRKLAAIGQVHPGPPVTITPLWDWQTGPAAGFSTFCRSLTQQAAPCDGETHTTTLRSKQCGD</sequence>
<name>A0A3G6J8V9_9CORY</name>
<dbReference type="Gene3D" id="3.40.50.300">
    <property type="entry name" value="P-loop containing nucleotide triphosphate hydrolases"/>
    <property type="match status" value="1"/>
</dbReference>
<dbReference type="InterPro" id="IPR022399">
    <property type="entry name" value="TadA-like_ATPase"/>
</dbReference>
<dbReference type="NCBIfam" id="TIGR03819">
    <property type="entry name" value="heli_sec_ATPase"/>
    <property type="match status" value="1"/>
</dbReference>
<dbReference type="CDD" id="cd01130">
    <property type="entry name" value="VirB11-like_ATPase"/>
    <property type="match status" value="1"/>
</dbReference>
<evidence type="ECO:0000259" key="3">
    <source>
        <dbReference type="SMART" id="SM00382"/>
    </source>
</evidence>
<evidence type="ECO:0000256" key="2">
    <source>
        <dbReference type="SAM" id="MobiDB-lite"/>
    </source>
</evidence>
<evidence type="ECO:0000313" key="4">
    <source>
        <dbReference type="EMBL" id="AZA14551.1"/>
    </source>
</evidence>
<dbReference type="Pfam" id="PF00437">
    <property type="entry name" value="T2SSE"/>
    <property type="match status" value="1"/>
</dbReference>
<accession>A0A3G6J8V9</accession>
<dbReference type="GO" id="GO:0016887">
    <property type="term" value="F:ATP hydrolysis activity"/>
    <property type="evidence" value="ECO:0007669"/>
    <property type="project" value="InterPro"/>
</dbReference>
<dbReference type="PANTHER" id="PTHR30486:SF6">
    <property type="entry name" value="TYPE IV PILUS RETRACTATION ATPASE PILT"/>
    <property type="match status" value="1"/>
</dbReference>
<dbReference type="InterPro" id="IPR027417">
    <property type="entry name" value="P-loop_NTPase"/>
</dbReference>
<evidence type="ECO:0000313" key="5">
    <source>
        <dbReference type="Proteomes" id="UP000269019"/>
    </source>
</evidence>
<dbReference type="Gene3D" id="3.30.450.380">
    <property type="match status" value="1"/>
</dbReference>
<dbReference type="EMBL" id="CP033896">
    <property type="protein sequence ID" value="AZA14551.1"/>
    <property type="molecule type" value="Genomic_DNA"/>
</dbReference>
<dbReference type="InterPro" id="IPR003593">
    <property type="entry name" value="AAA+_ATPase"/>
</dbReference>
<dbReference type="SMART" id="SM00382">
    <property type="entry name" value="AAA"/>
    <property type="match status" value="1"/>
</dbReference>
<dbReference type="Proteomes" id="UP000269019">
    <property type="component" value="Chromosome"/>
</dbReference>
<evidence type="ECO:0000256" key="1">
    <source>
        <dbReference type="ARBA" id="ARBA00006611"/>
    </source>
</evidence>